<dbReference type="AlphaFoldDB" id="A0A2C9UXH4"/>
<evidence type="ECO:0000313" key="1">
    <source>
        <dbReference type="EMBL" id="OAY36392.1"/>
    </source>
</evidence>
<organism evidence="1">
    <name type="scientific">Manihot esculenta</name>
    <name type="common">Cassava</name>
    <name type="synonym">Jatropha manihot</name>
    <dbReference type="NCBI Taxonomy" id="3983"/>
    <lineage>
        <taxon>Eukaryota</taxon>
        <taxon>Viridiplantae</taxon>
        <taxon>Streptophyta</taxon>
        <taxon>Embryophyta</taxon>
        <taxon>Tracheophyta</taxon>
        <taxon>Spermatophyta</taxon>
        <taxon>Magnoliopsida</taxon>
        <taxon>eudicotyledons</taxon>
        <taxon>Gunneridae</taxon>
        <taxon>Pentapetalae</taxon>
        <taxon>rosids</taxon>
        <taxon>fabids</taxon>
        <taxon>Malpighiales</taxon>
        <taxon>Euphorbiaceae</taxon>
        <taxon>Crotonoideae</taxon>
        <taxon>Manihoteae</taxon>
        <taxon>Manihot</taxon>
    </lineage>
</organism>
<dbReference type="EMBL" id="CM004397">
    <property type="protein sequence ID" value="OAY36392.1"/>
    <property type="molecule type" value="Genomic_DNA"/>
</dbReference>
<proteinExistence type="predicted"/>
<reference evidence="1" key="1">
    <citation type="submission" date="2016-02" db="EMBL/GenBank/DDBJ databases">
        <title>WGS assembly of Manihot esculenta.</title>
        <authorList>
            <person name="Bredeson J.V."/>
            <person name="Prochnik S.E."/>
            <person name="Lyons J.B."/>
            <person name="Schmutz J."/>
            <person name="Grimwood J."/>
            <person name="Vrebalov J."/>
            <person name="Bart R.S."/>
            <person name="Amuge T."/>
            <person name="Ferguson M.E."/>
            <person name="Green R."/>
            <person name="Putnam N."/>
            <person name="Stites J."/>
            <person name="Rounsley S."/>
            <person name="Rokhsar D.S."/>
        </authorList>
    </citation>
    <scope>NUCLEOTIDE SEQUENCE [LARGE SCALE GENOMIC DNA]</scope>
    <source>
        <tissue evidence="1">Leaf</tissue>
    </source>
</reference>
<gene>
    <name evidence="1" type="ORF">MANES_11G018000</name>
</gene>
<protein>
    <submittedName>
        <fullName evidence="1">Uncharacterized protein</fullName>
    </submittedName>
</protein>
<sequence>MTPKVEQLELDFCPYSNLQQLKKPYQISADSQLPSYPTQTNYLNLTYLSYLFSHYLYHPSPKKHQHSKRRGKY</sequence>
<name>A0A2C9UXH4_MANES</name>
<accession>A0A2C9UXH4</accession>